<proteinExistence type="predicted"/>
<evidence type="ECO:0000313" key="2">
    <source>
        <dbReference type="Proteomes" id="UP000215244"/>
    </source>
</evidence>
<evidence type="ECO:0000313" key="1">
    <source>
        <dbReference type="EMBL" id="ASV31829.1"/>
    </source>
</evidence>
<dbReference type="SUPFAM" id="SSF48452">
    <property type="entry name" value="TPR-like"/>
    <property type="match status" value="1"/>
</dbReference>
<accession>A0A223VAE7</accession>
<reference evidence="1 2" key="1">
    <citation type="submission" date="2017-08" db="EMBL/GenBank/DDBJ databases">
        <title>The complete genome sequence of Maribacter sp. B1, isolated from deep-sea sediment.</title>
        <authorList>
            <person name="Wu Y.-H."/>
            <person name="Cheng H."/>
            <person name="Xu X.-W."/>
        </authorList>
    </citation>
    <scope>NUCLEOTIDE SEQUENCE [LARGE SCALE GENOMIC DNA]</scope>
    <source>
        <strain evidence="1 2">B1</strain>
    </source>
</reference>
<name>A0A223VAE7_9FLAO</name>
<dbReference type="InterPro" id="IPR011990">
    <property type="entry name" value="TPR-like_helical_dom_sf"/>
</dbReference>
<organism evidence="1 2">
    <name type="scientific">Maribacter cobaltidurans</name>
    <dbReference type="NCBI Taxonomy" id="1178778"/>
    <lineage>
        <taxon>Bacteria</taxon>
        <taxon>Pseudomonadati</taxon>
        <taxon>Bacteroidota</taxon>
        <taxon>Flavobacteriia</taxon>
        <taxon>Flavobacteriales</taxon>
        <taxon>Flavobacteriaceae</taxon>
        <taxon>Maribacter</taxon>
    </lineage>
</organism>
<dbReference type="RefSeq" id="WP_094998416.1">
    <property type="nucleotide sequence ID" value="NZ_BMJL01000005.1"/>
</dbReference>
<dbReference type="Gene3D" id="1.25.40.10">
    <property type="entry name" value="Tetratricopeptide repeat domain"/>
    <property type="match status" value="1"/>
</dbReference>
<dbReference type="Proteomes" id="UP000215244">
    <property type="component" value="Chromosome"/>
</dbReference>
<gene>
    <name evidence="1" type="ORF">CJ263_17290</name>
</gene>
<protein>
    <submittedName>
        <fullName evidence="1">Uncharacterized protein</fullName>
    </submittedName>
</protein>
<dbReference type="KEGG" id="marb:CJ263_17290"/>
<dbReference type="OrthoDB" id="1150971at2"/>
<dbReference type="AlphaFoldDB" id="A0A223VAE7"/>
<keyword evidence="2" id="KW-1185">Reference proteome</keyword>
<dbReference type="EMBL" id="CP022957">
    <property type="protein sequence ID" value="ASV31829.1"/>
    <property type="molecule type" value="Genomic_DNA"/>
</dbReference>
<sequence>MKKIITLLLVVLTTHVWSQDQFTKGMEKAFALWGEGKSNEASNLFERISNAEQDNWLPFYYVAQINTINSFGEKDEERLKQQLEKAQEFLDIAKRISPNNPELMVQQAMTYTAWIAYDGATYGMTHSGKVVALYNEALKIAPENPRVVFSKAEWDMGAASYFGQDTAPFCKDVEHSLELFANFKPKGPFYPDWGEDRAKAMLEQCKG</sequence>